<evidence type="ECO:0000313" key="5">
    <source>
        <dbReference type="Proteomes" id="UP001501470"/>
    </source>
</evidence>
<dbReference type="EMBL" id="BAAAQD010000047">
    <property type="protein sequence ID" value="GAA1571898.1"/>
    <property type="molecule type" value="Genomic_DNA"/>
</dbReference>
<dbReference type="InterPro" id="IPR036086">
    <property type="entry name" value="ParB/Sulfiredoxin_sf"/>
</dbReference>
<comment type="caution">
    <text evidence="4">The sequence shown here is derived from an EMBL/GenBank/DDBJ whole genome shotgun (WGS) entry which is preliminary data.</text>
</comment>
<feature type="coiled-coil region" evidence="1">
    <location>
        <begin position="121"/>
        <end position="148"/>
    </location>
</feature>
<keyword evidence="1" id="KW-0175">Coiled coil</keyword>
<accession>A0ABP4P507</accession>
<evidence type="ECO:0000259" key="3">
    <source>
        <dbReference type="SMART" id="SM00470"/>
    </source>
</evidence>
<dbReference type="InterPro" id="IPR003115">
    <property type="entry name" value="ParB_N"/>
</dbReference>
<evidence type="ECO:0000256" key="1">
    <source>
        <dbReference type="SAM" id="Coils"/>
    </source>
</evidence>
<proteinExistence type="predicted"/>
<gene>
    <name evidence="4" type="ORF">GCM10009827_112380</name>
</gene>
<reference evidence="5" key="1">
    <citation type="journal article" date="2019" name="Int. J. Syst. Evol. Microbiol.">
        <title>The Global Catalogue of Microorganisms (GCM) 10K type strain sequencing project: providing services to taxonomists for standard genome sequencing and annotation.</title>
        <authorList>
            <consortium name="The Broad Institute Genomics Platform"/>
            <consortium name="The Broad Institute Genome Sequencing Center for Infectious Disease"/>
            <person name="Wu L."/>
            <person name="Ma J."/>
        </authorList>
    </citation>
    <scope>NUCLEOTIDE SEQUENCE [LARGE SCALE GENOMIC DNA]</scope>
    <source>
        <strain evidence="5">JCM 15933</strain>
    </source>
</reference>
<feature type="domain" description="ParB-like N-terminal" evidence="3">
    <location>
        <begin position="2"/>
        <end position="83"/>
    </location>
</feature>
<dbReference type="SUPFAM" id="SSF110849">
    <property type="entry name" value="ParB/Sulfiredoxin"/>
    <property type="match status" value="1"/>
</dbReference>
<organism evidence="4 5">
    <name type="scientific">Dactylosporangium maewongense</name>
    <dbReference type="NCBI Taxonomy" id="634393"/>
    <lineage>
        <taxon>Bacteria</taxon>
        <taxon>Bacillati</taxon>
        <taxon>Actinomycetota</taxon>
        <taxon>Actinomycetes</taxon>
        <taxon>Micromonosporales</taxon>
        <taxon>Micromonosporaceae</taxon>
        <taxon>Dactylosporangium</taxon>
    </lineage>
</organism>
<feature type="compositionally biased region" description="Basic and acidic residues" evidence="2">
    <location>
        <begin position="193"/>
        <end position="211"/>
    </location>
</feature>
<dbReference type="Proteomes" id="UP001501470">
    <property type="component" value="Unassembled WGS sequence"/>
</dbReference>
<evidence type="ECO:0000256" key="2">
    <source>
        <dbReference type="SAM" id="MobiDB-lite"/>
    </source>
</evidence>
<evidence type="ECO:0000313" key="4">
    <source>
        <dbReference type="EMBL" id="GAA1571898.1"/>
    </source>
</evidence>
<feature type="region of interest" description="Disordered" evidence="2">
    <location>
        <begin position="193"/>
        <end position="222"/>
    </location>
</feature>
<name>A0ABP4P507_9ACTN</name>
<protein>
    <submittedName>
        <fullName evidence="4">ParB N-terminal domain-containing protein</fullName>
    </submittedName>
</protein>
<dbReference type="SMART" id="SM00470">
    <property type="entry name" value="ParB"/>
    <property type="match status" value="1"/>
</dbReference>
<keyword evidence="5" id="KW-1185">Reference proteome</keyword>
<sequence length="306" mass="33911">MPIASLRAADSPRLGGEDFEHIQMLAGVESRLPPILVHRPTMRVIDGMHRLRAAQLRNDESIEVQFFDGPEQEAFVLGVKANITHGRPLSLLDRTTAAERIMVTYPGWSDRAIAAAAGLSARSVANVRRRLTDELDELEEQHARTGRDGRVRPVDSAVGRLRAAEFIAEHPDASLRLIARNAGLSVATARDVRQRLERGESPVQPGRDRRQPGPARDTGQVATSDVIGIEALMHGLKADPSLRLTDGGRRLLRWVLSKVLVPEEWREVSDGLPPHAAYVLSDVARRCAVEWQRVADDLEQRTRNMA</sequence>